<evidence type="ECO:0000313" key="2">
    <source>
        <dbReference type="Proteomes" id="UP001465755"/>
    </source>
</evidence>
<reference evidence="1 2" key="1">
    <citation type="journal article" date="2024" name="Nat. Commun.">
        <title>Phylogenomics reveals the evolutionary origins of lichenization in chlorophyte algae.</title>
        <authorList>
            <person name="Puginier C."/>
            <person name="Libourel C."/>
            <person name="Otte J."/>
            <person name="Skaloud P."/>
            <person name="Haon M."/>
            <person name="Grisel S."/>
            <person name="Petersen M."/>
            <person name="Berrin J.G."/>
            <person name="Delaux P.M."/>
            <person name="Dal Grande F."/>
            <person name="Keller J."/>
        </authorList>
    </citation>
    <scope>NUCLEOTIDE SEQUENCE [LARGE SCALE GENOMIC DNA]</scope>
    <source>
        <strain evidence="1 2">SAG 2036</strain>
    </source>
</reference>
<dbReference type="Proteomes" id="UP001465755">
    <property type="component" value="Unassembled WGS sequence"/>
</dbReference>
<evidence type="ECO:0000313" key="1">
    <source>
        <dbReference type="EMBL" id="KAK9786164.1"/>
    </source>
</evidence>
<dbReference type="EMBL" id="JALJOQ010000280">
    <property type="protein sequence ID" value="KAK9786164.1"/>
    <property type="molecule type" value="Genomic_DNA"/>
</dbReference>
<organism evidence="1 2">
    <name type="scientific">Symbiochloris irregularis</name>
    <dbReference type="NCBI Taxonomy" id="706552"/>
    <lineage>
        <taxon>Eukaryota</taxon>
        <taxon>Viridiplantae</taxon>
        <taxon>Chlorophyta</taxon>
        <taxon>core chlorophytes</taxon>
        <taxon>Trebouxiophyceae</taxon>
        <taxon>Trebouxiales</taxon>
        <taxon>Trebouxiaceae</taxon>
        <taxon>Symbiochloris</taxon>
    </lineage>
</organism>
<keyword evidence="2" id="KW-1185">Reference proteome</keyword>
<protein>
    <recommendedName>
        <fullName evidence="3">Transposase</fullName>
    </recommendedName>
</protein>
<evidence type="ECO:0008006" key="3">
    <source>
        <dbReference type="Google" id="ProtNLM"/>
    </source>
</evidence>
<dbReference type="AlphaFoldDB" id="A0AAW1NLY8"/>
<accession>A0AAW1NLY8</accession>
<proteinExistence type="predicted"/>
<sequence>MCQEAVLQLISRKLPHIKRVYLQSDNASNYHGTAAAACLPILNKSSSIQIVEHNLTEAGEGKDVCDERFSAIDQRGRHYLASDPNAVMRTAVEIAAAYNHNGGLTGHHICSLTVDRSKQPAQAPVGLTGIKTISQVTVQEDGDPLTNFRTTWPAARLFLHLPAQL</sequence>
<gene>
    <name evidence="1" type="ORF">WJX73_001422</name>
</gene>
<comment type="caution">
    <text evidence="1">The sequence shown here is derived from an EMBL/GenBank/DDBJ whole genome shotgun (WGS) entry which is preliminary data.</text>
</comment>
<name>A0AAW1NLY8_9CHLO</name>